<accession>A0A1I1EPL7</accession>
<evidence type="ECO:0000313" key="6">
    <source>
        <dbReference type="Proteomes" id="UP000199058"/>
    </source>
</evidence>
<dbReference type="OrthoDB" id="9769628at2"/>
<dbReference type="AlphaFoldDB" id="A0A1I1EPL7"/>
<proteinExistence type="inferred from homology"/>
<dbReference type="Gene3D" id="3.30.590.20">
    <property type="match status" value="1"/>
</dbReference>
<dbReference type="Proteomes" id="UP000199058">
    <property type="component" value="Unassembled WGS sequence"/>
</dbReference>
<dbReference type="InterPro" id="IPR014746">
    <property type="entry name" value="Gln_synth/guanido_kin_cat_dom"/>
</dbReference>
<evidence type="ECO:0000256" key="1">
    <source>
        <dbReference type="ARBA" id="ARBA00022598"/>
    </source>
</evidence>
<protein>
    <recommendedName>
        <fullName evidence="4">Putative glutamate--cysteine ligase 2</fullName>
        <ecNumber evidence="4">6.3.2.2</ecNumber>
    </recommendedName>
    <alternativeName>
        <fullName evidence="4">Gamma-glutamylcysteine synthetase 2</fullName>
        <shortName evidence="4">GCS 2</shortName>
        <shortName evidence="4">Gamma-GCS 2</shortName>
    </alternativeName>
</protein>
<sequence>MFHSQVIPPSQKPPTFATALQEEFLLVDLQTLDVIVEQPADLVRRLREQLGEKIRPEFLGAQIRTSTSFHESLVEMRKEAWQLRRQLADLASEFGLAPMAAGTHPFADWHRQRQTQDGQQHGMVLELRDLSRRLLTCGMQVKVMIEDPDLRIDLMNQVSYFVPHILALSTSSPFWLGANTGLKSYRISAFSELPRTGLPDLFDSWADFEAHTNVLVKSGLIEDISRLWWDLRPSSRHEALEMRVADSCTRVDDSVAIAALYRCLLRYFYRLRLKNQRWRSYARMLINENRWRAQCYGTDAGLVDLGTGEIRPYKQLLLEMVAMLQEDAKAMGCLEELETCVKILGRGTSAHLQIGAQASALRSGRSEQEAWLEVVRLLLDMTLAD</sequence>
<dbReference type="PANTHER" id="PTHR36510">
    <property type="entry name" value="GLUTAMATE--CYSTEINE LIGASE 2-RELATED"/>
    <property type="match status" value="1"/>
</dbReference>
<dbReference type="InterPro" id="IPR050141">
    <property type="entry name" value="GCL_type2/YbdK_subfam"/>
</dbReference>
<dbReference type="InterPro" id="IPR011793">
    <property type="entry name" value="YbdK"/>
</dbReference>
<dbReference type="Pfam" id="PF04107">
    <property type="entry name" value="GCS2"/>
    <property type="match status" value="1"/>
</dbReference>
<name>A0A1I1EPL7_9GAMM</name>
<evidence type="ECO:0000256" key="3">
    <source>
        <dbReference type="ARBA" id="ARBA00022840"/>
    </source>
</evidence>
<dbReference type="NCBIfam" id="NF010039">
    <property type="entry name" value="PRK13515.1"/>
    <property type="match status" value="1"/>
</dbReference>
<comment type="similarity">
    <text evidence="4">Belongs to the glutamate--cysteine ligase type 2 family. YbdK subfamily.</text>
</comment>
<evidence type="ECO:0000256" key="4">
    <source>
        <dbReference type="HAMAP-Rule" id="MF_01609"/>
    </source>
</evidence>
<evidence type="ECO:0000313" key="5">
    <source>
        <dbReference type="EMBL" id="SFB88602.1"/>
    </source>
</evidence>
<reference evidence="5 6" key="1">
    <citation type="submission" date="2016-10" db="EMBL/GenBank/DDBJ databases">
        <authorList>
            <person name="de Groot N.N."/>
        </authorList>
    </citation>
    <scope>NUCLEOTIDE SEQUENCE [LARGE SCALE GENOMIC DNA]</scope>
    <source>
        <strain evidence="5 6">DSM 18438</strain>
    </source>
</reference>
<keyword evidence="1 4" id="KW-0436">Ligase</keyword>
<keyword evidence="6" id="KW-1185">Reference proteome</keyword>
<dbReference type="HAMAP" id="MF_01609">
    <property type="entry name" value="Glu_cys_ligase_2"/>
    <property type="match status" value="1"/>
</dbReference>
<dbReference type="EMBL" id="FOLH01000001">
    <property type="protein sequence ID" value="SFB88602.1"/>
    <property type="molecule type" value="Genomic_DNA"/>
</dbReference>
<dbReference type="PANTHER" id="PTHR36510:SF1">
    <property type="entry name" value="GLUTAMATE--CYSTEINE LIGASE 2-RELATED"/>
    <property type="match status" value="1"/>
</dbReference>
<dbReference type="InterPro" id="IPR006336">
    <property type="entry name" value="GCS2"/>
</dbReference>
<dbReference type="GO" id="GO:0004357">
    <property type="term" value="F:glutamate-cysteine ligase activity"/>
    <property type="evidence" value="ECO:0007669"/>
    <property type="project" value="UniProtKB-EC"/>
</dbReference>
<dbReference type="RefSeq" id="WP_091959274.1">
    <property type="nucleotide sequence ID" value="NZ_FOLH01000001.1"/>
</dbReference>
<dbReference type="NCBIfam" id="TIGR02050">
    <property type="entry name" value="gshA_cyan_rel"/>
    <property type="match status" value="1"/>
</dbReference>
<keyword evidence="3 4" id="KW-0067">ATP-binding</keyword>
<dbReference type="SUPFAM" id="SSF55931">
    <property type="entry name" value="Glutamine synthetase/guanido kinase"/>
    <property type="match status" value="1"/>
</dbReference>
<organism evidence="5 6">
    <name type="scientific">Marinospirillum celere</name>
    <dbReference type="NCBI Taxonomy" id="1122252"/>
    <lineage>
        <taxon>Bacteria</taxon>
        <taxon>Pseudomonadati</taxon>
        <taxon>Pseudomonadota</taxon>
        <taxon>Gammaproteobacteria</taxon>
        <taxon>Oceanospirillales</taxon>
        <taxon>Oceanospirillaceae</taxon>
        <taxon>Marinospirillum</taxon>
    </lineage>
</organism>
<gene>
    <name evidence="5" type="ORF">SAMN05660443_0730</name>
</gene>
<dbReference type="GO" id="GO:0005524">
    <property type="term" value="F:ATP binding"/>
    <property type="evidence" value="ECO:0007669"/>
    <property type="project" value="UniProtKB-KW"/>
</dbReference>
<dbReference type="STRING" id="1122252.SAMN05660443_0730"/>
<keyword evidence="2 4" id="KW-0547">Nucleotide-binding</keyword>
<comment type="catalytic activity">
    <reaction evidence="4">
        <text>L-cysteine + L-glutamate + ATP = gamma-L-glutamyl-L-cysteine + ADP + phosphate + H(+)</text>
        <dbReference type="Rhea" id="RHEA:13285"/>
        <dbReference type="ChEBI" id="CHEBI:15378"/>
        <dbReference type="ChEBI" id="CHEBI:29985"/>
        <dbReference type="ChEBI" id="CHEBI:30616"/>
        <dbReference type="ChEBI" id="CHEBI:35235"/>
        <dbReference type="ChEBI" id="CHEBI:43474"/>
        <dbReference type="ChEBI" id="CHEBI:58173"/>
        <dbReference type="ChEBI" id="CHEBI:456216"/>
        <dbReference type="EC" id="6.3.2.2"/>
    </reaction>
</comment>
<comment type="function">
    <text evidence="4">ATP-dependent carboxylate-amine ligase which exhibits weak glutamate--cysteine ligase activity.</text>
</comment>
<dbReference type="GO" id="GO:0042398">
    <property type="term" value="P:modified amino acid biosynthetic process"/>
    <property type="evidence" value="ECO:0007669"/>
    <property type="project" value="InterPro"/>
</dbReference>
<evidence type="ECO:0000256" key="2">
    <source>
        <dbReference type="ARBA" id="ARBA00022741"/>
    </source>
</evidence>
<dbReference type="EC" id="6.3.2.2" evidence="4"/>